<dbReference type="AlphaFoldDB" id="A0A1F6DF67"/>
<gene>
    <name evidence="5" type="ORF">A2765_03115</name>
</gene>
<proteinExistence type="inferred from homology"/>
<dbReference type="Gene3D" id="3.40.50.300">
    <property type="entry name" value="P-loop containing nucleotide triphosphate hydrolases"/>
    <property type="match status" value="1"/>
</dbReference>
<reference evidence="5 6" key="1">
    <citation type="journal article" date="2016" name="Nat. Commun.">
        <title>Thousands of microbial genomes shed light on interconnected biogeochemical processes in an aquifer system.</title>
        <authorList>
            <person name="Anantharaman K."/>
            <person name="Brown C.T."/>
            <person name="Hug L.A."/>
            <person name="Sharon I."/>
            <person name="Castelle C.J."/>
            <person name="Probst A.J."/>
            <person name="Thomas B.C."/>
            <person name="Singh A."/>
            <person name="Wilkins M.J."/>
            <person name="Karaoz U."/>
            <person name="Brodie E.L."/>
            <person name="Williams K.H."/>
            <person name="Hubbard S.S."/>
            <person name="Banfield J.F."/>
        </authorList>
    </citation>
    <scope>NUCLEOTIDE SEQUENCE [LARGE SCALE GENOMIC DNA]</scope>
</reference>
<dbReference type="PROSITE" id="PS00211">
    <property type="entry name" value="ABC_TRANSPORTER_1"/>
    <property type="match status" value="1"/>
</dbReference>
<dbReference type="NCBIfam" id="TIGR01978">
    <property type="entry name" value="sufC"/>
    <property type="match status" value="1"/>
</dbReference>
<evidence type="ECO:0000256" key="1">
    <source>
        <dbReference type="ARBA" id="ARBA00006216"/>
    </source>
</evidence>
<comment type="similarity">
    <text evidence="1">Belongs to the ABC transporter superfamily. Ycf16 family.</text>
</comment>
<sequence length="237" mass="26033">MLTVKNLSVAVGTKKIINDFSHTFKKGNVYVIMGPNGSGKSTLAHALMGDPRYALDRKSRIILKKEVITRCAPEERAARGMYLSFQSPLALTGVSVLQLLRAAVGKKKDALAVRTTVALYAKKLRIPADLLSRSLNEGFSGGERKKMEMLQAAVLDPSVLILDEIDTGVDVDALKTIARFLAAFRTKDKTIILITHYTRILKYLAPDRVLVMKNGALVAEGPKTFARDIEKSGYDKL</sequence>
<accession>A0A1F6DF67</accession>
<dbReference type="SUPFAM" id="SSF52540">
    <property type="entry name" value="P-loop containing nucleoside triphosphate hydrolases"/>
    <property type="match status" value="1"/>
</dbReference>
<dbReference type="PROSITE" id="PS50893">
    <property type="entry name" value="ABC_TRANSPORTER_2"/>
    <property type="match status" value="1"/>
</dbReference>
<dbReference type="InterPro" id="IPR003593">
    <property type="entry name" value="AAA+_ATPase"/>
</dbReference>
<dbReference type="Pfam" id="PF00005">
    <property type="entry name" value="ABC_tran"/>
    <property type="match status" value="1"/>
</dbReference>
<dbReference type="CDD" id="cd03217">
    <property type="entry name" value="ABC_FeS_Assembly"/>
    <property type="match status" value="1"/>
</dbReference>
<keyword evidence="3" id="KW-0067">ATP-binding</keyword>
<evidence type="ECO:0000313" key="6">
    <source>
        <dbReference type="Proteomes" id="UP000176377"/>
    </source>
</evidence>
<protein>
    <submittedName>
        <fullName evidence="5">Fe-S cluster assembly ATPase SufC</fullName>
    </submittedName>
</protein>
<name>A0A1F6DF67_9BACT</name>
<evidence type="ECO:0000256" key="2">
    <source>
        <dbReference type="ARBA" id="ARBA00022741"/>
    </source>
</evidence>
<dbReference type="PANTHER" id="PTHR43204:SF1">
    <property type="entry name" value="ABC TRANSPORTER I FAMILY MEMBER 6, CHLOROPLASTIC"/>
    <property type="match status" value="1"/>
</dbReference>
<comment type="caution">
    <text evidence="5">The sequence shown here is derived from an EMBL/GenBank/DDBJ whole genome shotgun (WGS) entry which is preliminary data.</text>
</comment>
<dbReference type="InterPro" id="IPR027417">
    <property type="entry name" value="P-loop_NTPase"/>
</dbReference>
<evidence type="ECO:0000259" key="4">
    <source>
        <dbReference type="PROSITE" id="PS50893"/>
    </source>
</evidence>
<dbReference type="PANTHER" id="PTHR43204">
    <property type="entry name" value="ABC TRANSPORTER I FAMILY MEMBER 6, CHLOROPLASTIC"/>
    <property type="match status" value="1"/>
</dbReference>
<keyword evidence="2" id="KW-0547">Nucleotide-binding</keyword>
<evidence type="ECO:0000256" key="3">
    <source>
        <dbReference type="ARBA" id="ARBA00022840"/>
    </source>
</evidence>
<dbReference type="InterPro" id="IPR003439">
    <property type="entry name" value="ABC_transporter-like_ATP-bd"/>
</dbReference>
<dbReference type="EMBL" id="MFLA01000014">
    <property type="protein sequence ID" value="OGG60079.1"/>
    <property type="molecule type" value="Genomic_DNA"/>
</dbReference>
<dbReference type="InterPro" id="IPR017871">
    <property type="entry name" value="ABC_transporter-like_CS"/>
</dbReference>
<dbReference type="InterPro" id="IPR010230">
    <property type="entry name" value="FeS-cluster_ATPase_SufC"/>
</dbReference>
<dbReference type="GO" id="GO:0005524">
    <property type="term" value="F:ATP binding"/>
    <property type="evidence" value="ECO:0007669"/>
    <property type="project" value="UniProtKB-KW"/>
</dbReference>
<dbReference type="Proteomes" id="UP000176377">
    <property type="component" value="Unassembled WGS sequence"/>
</dbReference>
<dbReference type="SMART" id="SM00382">
    <property type="entry name" value="AAA"/>
    <property type="match status" value="1"/>
</dbReference>
<feature type="domain" description="ABC transporter" evidence="4">
    <location>
        <begin position="2"/>
        <end position="237"/>
    </location>
</feature>
<dbReference type="GO" id="GO:0016887">
    <property type="term" value="F:ATP hydrolysis activity"/>
    <property type="evidence" value="ECO:0007669"/>
    <property type="project" value="InterPro"/>
</dbReference>
<organism evidence="5 6">
    <name type="scientific">Candidatus Kaiserbacteria bacterium RIFCSPHIGHO2_01_FULL_56_24</name>
    <dbReference type="NCBI Taxonomy" id="1798487"/>
    <lineage>
        <taxon>Bacteria</taxon>
        <taxon>Candidatus Kaiseribacteriota</taxon>
    </lineage>
</organism>
<evidence type="ECO:0000313" key="5">
    <source>
        <dbReference type="EMBL" id="OGG60079.1"/>
    </source>
</evidence>